<feature type="domain" description="Nucleoside phosphorylase" evidence="1">
    <location>
        <begin position="48"/>
        <end position="242"/>
    </location>
</feature>
<reference evidence="2 3" key="1">
    <citation type="submission" date="2019-02" db="EMBL/GenBank/DDBJ databases">
        <title>Bacterial novel species isolated from soil.</title>
        <authorList>
            <person name="Jung H.-Y."/>
        </authorList>
    </citation>
    <scope>NUCLEOTIDE SEQUENCE [LARGE SCALE GENOMIC DNA]</scope>
    <source>
        <strain evidence="2 3">1-3-3-3</strain>
    </source>
</reference>
<protein>
    <recommendedName>
        <fullName evidence="1">Nucleoside phosphorylase domain-containing protein</fullName>
    </recommendedName>
</protein>
<keyword evidence="3" id="KW-1185">Reference proteome</keyword>
<dbReference type="PANTHER" id="PTHR46832">
    <property type="entry name" value="5'-METHYLTHIOADENOSINE/S-ADENOSYLHOMOCYSTEINE NUCLEOSIDASE"/>
    <property type="match status" value="1"/>
</dbReference>
<dbReference type="Pfam" id="PF01048">
    <property type="entry name" value="PNP_UDP_1"/>
    <property type="match status" value="1"/>
</dbReference>
<dbReference type="EMBL" id="SEWE01000010">
    <property type="protein sequence ID" value="RYU81263.1"/>
    <property type="molecule type" value="Genomic_DNA"/>
</dbReference>
<dbReference type="PANTHER" id="PTHR46832:SF1">
    <property type="entry name" value="5'-METHYLTHIOADENOSINE_S-ADENOSYLHOMOCYSTEINE NUCLEOSIDASE"/>
    <property type="match status" value="1"/>
</dbReference>
<dbReference type="GO" id="GO:0009116">
    <property type="term" value="P:nucleoside metabolic process"/>
    <property type="evidence" value="ECO:0007669"/>
    <property type="project" value="InterPro"/>
</dbReference>
<sequence length="547" mass="62451">MDYRSISEDDFSKYIDLMSIVLVTVTEIEKECLHERISPLPELTHILVVQKQFYTYYLGMLGKYAVCHVESRMGTSGAGASIMTVQQAIEFVKPVIIIMVGIAFGGDETKQRIGDVLVSELVVQYENIKIKRNKIECRGFRQMSSVLLFNRFTKPIGWSFSLTKTRKSKIIYGHLLSGEKLVDDKKYRDQLLKIFEPAIGGEMEGAGLVSVAHAYNKNWLVVKGICDFADGNKAVNKIKKQYLAARAAVDLCACVFTDMHTFQDLGVIPLKEEAKELSALLKLDQVLFADSTFNSYSASKEQYYLIREIDKKYNNILDSKSNIWSYGDSGLGKTCMTFRNLIHANKKVFVIDFSSVDTEDMLSVFDYMHGRLLDAANCEVQNKPNTLMKVMDMICETLNRFYSNTYLVMEEMPIGTGKENIFKHVFSMILKNSMQYPDSTVNFCFTSIGDPKESVLSIAEKIGEKIHFMEVSEWEESDMKLLLNIMLDAIKCKLSQEYFDALIKFSARNPRKLKTGLRDLVLFAQFKDQSFEASMHQYFENKFGHVK</sequence>
<dbReference type="SUPFAM" id="SSF52540">
    <property type="entry name" value="P-loop containing nucleoside triphosphate hydrolases"/>
    <property type="match status" value="1"/>
</dbReference>
<dbReference type="GO" id="GO:0008782">
    <property type="term" value="F:adenosylhomocysteine nucleosidase activity"/>
    <property type="evidence" value="ECO:0007669"/>
    <property type="project" value="TreeGrafter"/>
</dbReference>
<dbReference type="OrthoDB" id="5519916at2"/>
<evidence type="ECO:0000259" key="1">
    <source>
        <dbReference type="Pfam" id="PF01048"/>
    </source>
</evidence>
<dbReference type="Proteomes" id="UP000294155">
    <property type="component" value="Unassembled WGS sequence"/>
</dbReference>
<dbReference type="InterPro" id="IPR035994">
    <property type="entry name" value="Nucleoside_phosphorylase_sf"/>
</dbReference>
<name>A0A4Q5LH47_9BACT</name>
<proteinExistence type="predicted"/>
<dbReference type="InterPro" id="IPR000845">
    <property type="entry name" value="Nucleoside_phosphorylase_d"/>
</dbReference>
<evidence type="ECO:0000313" key="2">
    <source>
        <dbReference type="EMBL" id="RYU81263.1"/>
    </source>
</evidence>
<organism evidence="2 3">
    <name type="scientific">Hymenobacter persicinus</name>
    <dbReference type="NCBI Taxonomy" id="2025506"/>
    <lineage>
        <taxon>Bacteria</taxon>
        <taxon>Pseudomonadati</taxon>
        <taxon>Bacteroidota</taxon>
        <taxon>Cytophagia</taxon>
        <taxon>Cytophagales</taxon>
        <taxon>Hymenobacteraceae</taxon>
        <taxon>Hymenobacter</taxon>
    </lineage>
</organism>
<dbReference type="AlphaFoldDB" id="A0A4Q5LH47"/>
<gene>
    <name evidence="2" type="ORF">EWM57_06715</name>
</gene>
<dbReference type="SUPFAM" id="SSF53167">
    <property type="entry name" value="Purine and uridine phosphorylases"/>
    <property type="match status" value="1"/>
</dbReference>
<accession>A0A4Q5LH47</accession>
<dbReference type="GO" id="GO:0008930">
    <property type="term" value="F:methylthioadenosine nucleosidase activity"/>
    <property type="evidence" value="ECO:0007669"/>
    <property type="project" value="TreeGrafter"/>
</dbReference>
<dbReference type="InterPro" id="IPR027417">
    <property type="entry name" value="P-loop_NTPase"/>
</dbReference>
<dbReference type="Gene3D" id="3.40.50.1580">
    <property type="entry name" value="Nucleoside phosphorylase domain"/>
    <property type="match status" value="1"/>
</dbReference>
<dbReference type="RefSeq" id="WP_129920369.1">
    <property type="nucleotide sequence ID" value="NZ_SEWE01000010.1"/>
</dbReference>
<comment type="caution">
    <text evidence="2">The sequence shown here is derived from an EMBL/GenBank/DDBJ whole genome shotgun (WGS) entry which is preliminary data.</text>
</comment>
<dbReference type="GO" id="GO:0005829">
    <property type="term" value="C:cytosol"/>
    <property type="evidence" value="ECO:0007669"/>
    <property type="project" value="TreeGrafter"/>
</dbReference>
<dbReference type="GO" id="GO:0019284">
    <property type="term" value="P:L-methionine salvage from S-adenosylmethionine"/>
    <property type="evidence" value="ECO:0007669"/>
    <property type="project" value="TreeGrafter"/>
</dbReference>
<evidence type="ECO:0000313" key="3">
    <source>
        <dbReference type="Proteomes" id="UP000294155"/>
    </source>
</evidence>